<dbReference type="InterPro" id="IPR032675">
    <property type="entry name" value="LRR_dom_sf"/>
</dbReference>
<evidence type="ECO:0000313" key="1">
    <source>
        <dbReference type="EMBL" id="QSQ20383.1"/>
    </source>
</evidence>
<dbReference type="RefSeq" id="WP_206721963.1">
    <property type="nucleotide sequence ID" value="NZ_CP071090.1"/>
</dbReference>
<gene>
    <name evidence="1" type="ORF">JY651_34750</name>
</gene>
<organism evidence="1 2">
    <name type="scientific">Pyxidicoccus parkwayensis</name>
    <dbReference type="NCBI Taxonomy" id="2813578"/>
    <lineage>
        <taxon>Bacteria</taxon>
        <taxon>Pseudomonadati</taxon>
        <taxon>Myxococcota</taxon>
        <taxon>Myxococcia</taxon>
        <taxon>Myxococcales</taxon>
        <taxon>Cystobacterineae</taxon>
        <taxon>Myxococcaceae</taxon>
        <taxon>Pyxidicoccus</taxon>
    </lineage>
</organism>
<evidence type="ECO:0000313" key="2">
    <source>
        <dbReference type="Proteomes" id="UP000662747"/>
    </source>
</evidence>
<protein>
    <submittedName>
        <fullName evidence="1">Uncharacterized protein</fullName>
    </submittedName>
</protein>
<dbReference type="SUPFAM" id="SSF52047">
    <property type="entry name" value="RNI-like"/>
    <property type="match status" value="1"/>
</dbReference>
<keyword evidence="2" id="KW-1185">Reference proteome</keyword>
<sequence length="325" mass="34977">MSTYQELVARIAAEPASNEARLVCADVLCGTDDARVELIHAQVALSGRLDPARRLSLTKRVQALLSEHGKRWRQAFDDAHASDVTFSRGFIEQVTLSEDDLAKHGEALFAREPLHRLQVETKDGKGLGLAAGQPWFERVRTLKLAGRGVARATKALASAAHAGHVEKLMLAGADDATVQAVAGSTALKGLRSLSISSAELSDAAFTALAKGSLTLEALYLSGTGLSDEGAQALAKGTAFGSLKLLALNRNNLSDEGVHALASSKTLLQVERLELSRNEELSEEGILAFRSAKALPKLRRLELKDLYLDRRELEPVRKRLGAGLRF</sequence>
<reference evidence="1 2" key="1">
    <citation type="submission" date="2021-02" db="EMBL/GenBank/DDBJ databases">
        <title>De Novo genome assembly of isolated myxobacteria.</title>
        <authorList>
            <person name="Stevens D.C."/>
        </authorList>
    </citation>
    <scope>NUCLEOTIDE SEQUENCE [LARGE SCALE GENOMIC DNA]</scope>
    <source>
        <strain evidence="2">SCPEA02</strain>
    </source>
</reference>
<dbReference type="Gene3D" id="3.80.10.10">
    <property type="entry name" value="Ribonuclease Inhibitor"/>
    <property type="match status" value="2"/>
</dbReference>
<dbReference type="Proteomes" id="UP000662747">
    <property type="component" value="Chromosome"/>
</dbReference>
<dbReference type="InterPro" id="IPR001611">
    <property type="entry name" value="Leu-rich_rpt"/>
</dbReference>
<dbReference type="PANTHER" id="PTHR13318:SF190">
    <property type="entry name" value="PARTNER OF PAIRED, ISOFORM B"/>
    <property type="match status" value="1"/>
</dbReference>
<proteinExistence type="predicted"/>
<dbReference type="EMBL" id="CP071090">
    <property type="protein sequence ID" value="QSQ20383.1"/>
    <property type="molecule type" value="Genomic_DNA"/>
</dbReference>
<dbReference type="PANTHER" id="PTHR13318">
    <property type="entry name" value="PARTNER OF PAIRED, ISOFORM B-RELATED"/>
    <property type="match status" value="1"/>
</dbReference>
<name>A0ABX7NPM0_9BACT</name>
<accession>A0ABX7NPM0</accession>
<dbReference type="Pfam" id="PF13516">
    <property type="entry name" value="LRR_6"/>
    <property type="match status" value="2"/>
</dbReference>
<dbReference type="SMART" id="SM00368">
    <property type="entry name" value="LRR_RI"/>
    <property type="match status" value="2"/>
</dbReference>